<name>A0AA40C2T1_9PEZI</name>
<dbReference type="EMBL" id="JAULSU010000003">
    <property type="protein sequence ID" value="KAK0622957.1"/>
    <property type="molecule type" value="Genomic_DNA"/>
</dbReference>
<dbReference type="Proteomes" id="UP001175000">
    <property type="component" value="Unassembled WGS sequence"/>
</dbReference>
<gene>
    <name evidence="1" type="ORF">B0T14DRAFT_514905</name>
</gene>
<comment type="caution">
    <text evidence="1">The sequence shown here is derived from an EMBL/GenBank/DDBJ whole genome shotgun (WGS) entry which is preliminary data.</text>
</comment>
<protein>
    <submittedName>
        <fullName evidence="1">Uncharacterized protein</fullName>
    </submittedName>
</protein>
<organism evidence="1 2">
    <name type="scientific">Immersiella caudata</name>
    <dbReference type="NCBI Taxonomy" id="314043"/>
    <lineage>
        <taxon>Eukaryota</taxon>
        <taxon>Fungi</taxon>
        <taxon>Dikarya</taxon>
        <taxon>Ascomycota</taxon>
        <taxon>Pezizomycotina</taxon>
        <taxon>Sordariomycetes</taxon>
        <taxon>Sordariomycetidae</taxon>
        <taxon>Sordariales</taxon>
        <taxon>Lasiosphaeriaceae</taxon>
        <taxon>Immersiella</taxon>
    </lineage>
</organism>
<reference evidence="1" key="1">
    <citation type="submission" date="2023-06" db="EMBL/GenBank/DDBJ databases">
        <title>Genome-scale phylogeny and comparative genomics of the fungal order Sordariales.</title>
        <authorList>
            <consortium name="Lawrence Berkeley National Laboratory"/>
            <person name="Hensen N."/>
            <person name="Bonometti L."/>
            <person name="Westerberg I."/>
            <person name="Brannstrom I.O."/>
            <person name="Guillou S."/>
            <person name="Cros-Aarteil S."/>
            <person name="Calhoun S."/>
            <person name="Haridas S."/>
            <person name="Kuo A."/>
            <person name="Mondo S."/>
            <person name="Pangilinan J."/>
            <person name="Riley R."/>
            <person name="Labutti K."/>
            <person name="Andreopoulos B."/>
            <person name="Lipzen A."/>
            <person name="Chen C."/>
            <person name="Yanf M."/>
            <person name="Daum C."/>
            <person name="Ng V."/>
            <person name="Clum A."/>
            <person name="Steindorff A."/>
            <person name="Ohm R."/>
            <person name="Martin F."/>
            <person name="Silar P."/>
            <person name="Natvig D."/>
            <person name="Lalanne C."/>
            <person name="Gautier V."/>
            <person name="Ament-Velasquez S.L."/>
            <person name="Kruys A."/>
            <person name="Hutchinson M.I."/>
            <person name="Powell A.J."/>
            <person name="Barry K."/>
            <person name="Miller A.N."/>
            <person name="Grigoriev I.V."/>
            <person name="Debuchy R."/>
            <person name="Gladieux P."/>
            <person name="Thoren M.H."/>
            <person name="Johannesson H."/>
        </authorList>
    </citation>
    <scope>NUCLEOTIDE SEQUENCE</scope>
    <source>
        <strain evidence="1">CBS 606.72</strain>
    </source>
</reference>
<keyword evidence="2" id="KW-1185">Reference proteome</keyword>
<sequence length="94" mass="10295">MEKPLGPRDCGSWIRNAATGKLFGHVVAGSPTTGLAIVMRQSTPLHMLERLSEAGLSRNNREAVLMETQLQHKFLNGQSLNLKRTWAAAKVLVS</sequence>
<dbReference type="AlphaFoldDB" id="A0AA40C2T1"/>
<feature type="non-terminal residue" evidence="1">
    <location>
        <position position="94"/>
    </location>
</feature>
<evidence type="ECO:0000313" key="2">
    <source>
        <dbReference type="Proteomes" id="UP001175000"/>
    </source>
</evidence>
<accession>A0AA40C2T1</accession>
<proteinExistence type="predicted"/>
<evidence type="ECO:0000313" key="1">
    <source>
        <dbReference type="EMBL" id="KAK0622957.1"/>
    </source>
</evidence>